<feature type="domain" description="N-(5'phosphoribosyl) anthranilate isomerase (PRAI)" evidence="10">
    <location>
        <begin position="4"/>
        <end position="207"/>
    </location>
</feature>
<evidence type="ECO:0000256" key="3">
    <source>
        <dbReference type="ARBA" id="ARBA00012572"/>
    </source>
</evidence>
<proteinExistence type="inferred from homology"/>
<evidence type="ECO:0000256" key="1">
    <source>
        <dbReference type="ARBA" id="ARBA00001164"/>
    </source>
</evidence>
<dbReference type="EMBL" id="QRMZ01000004">
    <property type="protein sequence ID" value="RHK07477.1"/>
    <property type="molecule type" value="Genomic_DNA"/>
</dbReference>
<name>A0A415EW00_ENTCA</name>
<dbReference type="SUPFAM" id="SSF51366">
    <property type="entry name" value="Ribulose-phoshate binding barrel"/>
    <property type="match status" value="1"/>
</dbReference>
<dbReference type="PANTHER" id="PTHR42894">
    <property type="entry name" value="N-(5'-PHOSPHORIBOSYL)ANTHRANILATE ISOMERASE"/>
    <property type="match status" value="1"/>
</dbReference>
<evidence type="ECO:0000256" key="5">
    <source>
        <dbReference type="ARBA" id="ARBA00022605"/>
    </source>
</evidence>
<dbReference type="NCBIfam" id="NF002300">
    <property type="entry name" value="PRK01222.1-7"/>
    <property type="match status" value="1"/>
</dbReference>
<dbReference type="GO" id="GO:0004640">
    <property type="term" value="F:phosphoribosylanthranilate isomerase activity"/>
    <property type="evidence" value="ECO:0007669"/>
    <property type="project" value="UniProtKB-UniRule"/>
</dbReference>
<evidence type="ECO:0000256" key="7">
    <source>
        <dbReference type="ARBA" id="ARBA00023141"/>
    </source>
</evidence>
<accession>A0A415EW00</accession>
<dbReference type="GO" id="GO:0000162">
    <property type="term" value="P:L-tryptophan biosynthetic process"/>
    <property type="evidence" value="ECO:0007669"/>
    <property type="project" value="UniProtKB-UniRule"/>
</dbReference>
<evidence type="ECO:0000313" key="11">
    <source>
        <dbReference type="EMBL" id="RHK07477.1"/>
    </source>
</evidence>
<dbReference type="InterPro" id="IPR011060">
    <property type="entry name" value="RibuloseP-bd_barrel"/>
</dbReference>
<evidence type="ECO:0000259" key="10">
    <source>
        <dbReference type="Pfam" id="PF00697"/>
    </source>
</evidence>
<comment type="similarity">
    <text evidence="9">Belongs to the TrpF family.</text>
</comment>
<evidence type="ECO:0000256" key="9">
    <source>
        <dbReference type="HAMAP-Rule" id="MF_00135"/>
    </source>
</evidence>
<keyword evidence="6 9" id="KW-0822">Tryptophan biosynthesis</keyword>
<keyword evidence="7 9" id="KW-0057">Aromatic amino acid biosynthesis</keyword>
<evidence type="ECO:0000256" key="8">
    <source>
        <dbReference type="ARBA" id="ARBA00023235"/>
    </source>
</evidence>
<evidence type="ECO:0000313" key="12">
    <source>
        <dbReference type="Proteomes" id="UP000286288"/>
    </source>
</evidence>
<dbReference type="AlphaFoldDB" id="A0A415EW00"/>
<dbReference type="Gene3D" id="3.20.20.70">
    <property type="entry name" value="Aldolase class I"/>
    <property type="match status" value="1"/>
</dbReference>
<dbReference type="InterPro" id="IPR044643">
    <property type="entry name" value="TrpF_fam"/>
</dbReference>
<comment type="pathway">
    <text evidence="2 9">Amino-acid biosynthesis; L-tryptophan biosynthesis; L-tryptophan from chorismate: step 3/5.</text>
</comment>
<reference evidence="11 12" key="1">
    <citation type="submission" date="2018-08" db="EMBL/GenBank/DDBJ databases">
        <title>A genome reference for cultivated species of the human gut microbiota.</title>
        <authorList>
            <person name="Zou Y."/>
            <person name="Xue W."/>
            <person name="Luo G."/>
        </authorList>
    </citation>
    <scope>NUCLEOTIDE SEQUENCE [LARGE SCALE GENOMIC DNA]</scope>
    <source>
        <strain evidence="11 12">AF48-16</strain>
    </source>
</reference>
<dbReference type="InterPro" id="IPR001240">
    <property type="entry name" value="PRAI_dom"/>
</dbReference>
<protein>
    <recommendedName>
        <fullName evidence="4 9">N-(5'-phosphoribosyl)anthranilate isomerase</fullName>
        <shortName evidence="9">PRAI</shortName>
        <ecNumber evidence="3 9">5.3.1.24</ecNumber>
    </recommendedName>
</protein>
<dbReference type="InterPro" id="IPR013785">
    <property type="entry name" value="Aldolase_TIM"/>
</dbReference>
<keyword evidence="8 9" id="KW-0413">Isomerase</keyword>
<dbReference type="PANTHER" id="PTHR42894:SF1">
    <property type="entry name" value="N-(5'-PHOSPHORIBOSYL)ANTHRANILATE ISOMERASE"/>
    <property type="match status" value="1"/>
</dbReference>
<sequence length="215" mass="23707">MTKVKICGLTERLHVETAINAGADYLGFVFAESRRRIDPTQVRKITEQVPENVGKVGVFVSPSVEEVQAAIQAAQLTAIQLHGKVLPSLQTAIQKGVFAHQKIAVIQAFDGEAETLEQDFLSCQADFGLLDAPVRDHPYAGGNGQSFNWQKAARKPLPLSERFFIAGGLHAENVEEAIQLFRPYAVDVSSGVETQGKKDSRKIEQFIHLVKEKKR</sequence>
<evidence type="ECO:0000256" key="4">
    <source>
        <dbReference type="ARBA" id="ARBA00022272"/>
    </source>
</evidence>
<dbReference type="EC" id="5.3.1.24" evidence="3 9"/>
<comment type="catalytic activity">
    <reaction evidence="1 9">
        <text>N-(5-phospho-beta-D-ribosyl)anthranilate = 1-(2-carboxyphenylamino)-1-deoxy-D-ribulose 5-phosphate</text>
        <dbReference type="Rhea" id="RHEA:21540"/>
        <dbReference type="ChEBI" id="CHEBI:18277"/>
        <dbReference type="ChEBI" id="CHEBI:58613"/>
        <dbReference type="EC" id="5.3.1.24"/>
    </reaction>
</comment>
<dbReference type="UniPathway" id="UPA00035">
    <property type="reaction ID" value="UER00042"/>
</dbReference>
<dbReference type="Proteomes" id="UP000286288">
    <property type="component" value="Unassembled WGS sequence"/>
</dbReference>
<keyword evidence="5 9" id="KW-0028">Amino-acid biosynthesis</keyword>
<evidence type="ECO:0000256" key="6">
    <source>
        <dbReference type="ARBA" id="ARBA00022822"/>
    </source>
</evidence>
<dbReference type="Pfam" id="PF00697">
    <property type="entry name" value="PRAI"/>
    <property type="match status" value="1"/>
</dbReference>
<dbReference type="CDD" id="cd00405">
    <property type="entry name" value="PRAI"/>
    <property type="match status" value="1"/>
</dbReference>
<gene>
    <name evidence="9" type="primary">trpF</name>
    <name evidence="11" type="ORF">DW084_04300</name>
</gene>
<evidence type="ECO:0000256" key="2">
    <source>
        <dbReference type="ARBA" id="ARBA00004664"/>
    </source>
</evidence>
<organism evidence="11 12">
    <name type="scientific">Enterococcus casseliflavus</name>
    <name type="common">Enterococcus flavescens</name>
    <dbReference type="NCBI Taxonomy" id="37734"/>
    <lineage>
        <taxon>Bacteria</taxon>
        <taxon>Bacillati</taxon>
        <taxon>Bacillota</taxon>
        <taxon>Bacilli</taxon>
        <taxon>Lactobacillales</taxon>
        <taxon>Enterococcaceae</taxon>
        <taxon>Enterococcus</taxon>
    </lineage>
</organism>
<dbReference type="HAMAP" id="MF_00135">
    <property type="entry name" value="PRAI"/>
    <property type="match status" value="1"/>
</dbReference>
<comment type="caution">
    <text evidence="11">The sequence shown here is derived from an EMBL/GenBank/DDBJ whole genome shotgun (WGS) entry which is preliminary data.</text>
</comment>